<dbReference type="SMART" id="SM00248">
    <property type="entry name" value="ANK"/>
    <property type="match status" value="9"/>
</dbReference>
<feature type="repeat" description="ANK" evidence="3">
    <location>
        <begin position="104"/>
        <end position="136"/>
    </location>
</feature>
<dbReference type="InterPro" id="IPR036770">
    <property type="entry name" value="Ankyrin_rpt-contain_sf"/>
</dbReference>
<keyword evidence="6" id="KW-1185">Reference proteome</keyword>
<dbReference type="Proteomes" id="UP001632037">
    <property type="component" value="Unassembled WGS sequence"/>
</dbReference>
<evidence type="ECO:0000313" key="6">
    <source>
        <dbReference type="Proteomes" id="UP001632037"/>
    </source>
</evidence>
<reference evidence="5 6" key="1">
    <citation type="submission" date="2024-09" db="EMBL/GenBank/DDBJ databases">
        <title>Genome sequencing and assembly of Phytophthora oleae, isolate VK10A, causative agent of rot of olive drupes.</title>
        <authorList>
            <person name="Conti Taguali S."/>
            <person name="Riolo M."/>
            <person name="La Spada F."/>
            <person name="Cacciola S.O."/>
            <person name="Dionisio G."/>
        </authorList>
    </citation>
    <scope>NUCLEOTIDE SEQUENCE [LARGE SCALE GENOMIC DNA]</scope>
    <source>
        <strain evidence="5 6">VK10A</strain>
    </source>
</reference>
<evidence type="ECO:0000256" key="2">
    <source>
        <dbReference type="ARBA" id="ARBA00023043"/>
    </source>
</evidence>
<sequence>MGNKAAKATLLDAAKSGDIYTVKILVKQGADKDKQDQYGRTPLALAVWDGYLDVARYLVELGADKDKQDQCGKTPLALAAWSNRLDMVQYLVEQGADKEKQNAVGYTPLACAVIKGHLEVVRYLVEQRADTEKQDQYGRTPLALAAWDGYLDVVRYLVEQGADKDKQNKNGSTPLIWAAMNGHREVVKYLVDYGADKEKQDINGDTPLTCAAIKGHVEVVDYLVKQGADKEKQDNDGNTPLTLAGRNGHVNVIQNLVQNKADPTGIDKDGNTALLLLLTRSDKSEDNLLPVAKLLLEHGTPPLLSNNKGESARSVAKIKGFHHIASLVKEYASKQPQPALVSQVEPESEDPKWFIPPETITKVSAAIACGGFGQVYLAKWANSDVVVKEVAVVELRRFLKEVNTWRKLRHANVVPFYGANHRKEPFFIVSQYAANGELVEYLKREKKKGRILVWRKVKEVAAGLGYLHSQGVAHGDLKGNNIVVSDNGIAMLTDFGLSFQESGSCSLVKRKDELGAMAWRAPEFAHMTVLKPTRKSDVYSLGMCIIEAVTLKTPLSEYSNAKIRQFLRDGEVKVDKSVEMTEPQWNLVKQMIAVSPDERPNLSDVVQQLEEFADDEQMEEDGIKVRPQ</sequence>
<dbReference type="PANTHER" id="PTHR24173">
    <property type="entry name" value="ANKYRIN REPEAT CONTAINING"/>
    <property type="match status" value="1"/>
</dbReference>
<accession>A0ABD3FCD3</accession>
<feature type="repeat" description="ANK" evidence="3">
    <location>
        <begin position="5"/>
        <end position="37"/>
    </location>
</feature>
<dbReference type="Pfam" id="PF12796">
    <property type="entry name" value="Ank_2"/>
    <property type="match status" value="2"/>
</dbReference>
<dbReference type="InterPro" id="IPR001245">
    <property type="entry name" value="Ser-Thr/Tyr_kinase_cat_dom"/>
</dbReference>
<feature type="repeat" description="ANK" evidence="3">
    <location>
        <begin position="203"/>
        <end position="235"/>
    </location>
</feature>
<organism evidence="5 6">
    <name type="scientific">Phytophthora oleae</name>
    <dbReference type="NCBI Taxonomy" id="2107226"/>
    <lineage>
        <taxon>Eukaryota</taxon>
        <taxon>Sar</taxon>
        <taxon>Stramenopiles</taxon>
        <taxon>Oomycota</taxon>
        <taxon>Peronosporomycetes</taxon>
        <taxon>Peronosporales</taxon>
        <taxon>Peronosporaceae</taxon>
        <taxon>Phytophthora</taxon>
    </lineage>
</organism>
<dbReference type="EMBL" id="JBIMZQ010000023">
    <property type="protein sequence ID" value="KAL3664593.1"/>
    <property type="molecule type" value="Genomic_DNA"/>
</dbReference>
<evidence type="ECO:0000256" key="1">
    <source>
        <dbReference type="ARBA" id="ARBA00022737"/>
    </source>
</evidence>
<dbReference type="InterPro" id="IPR000719">
    <property type="entry name" value="Prot_kinase_dom"/>
</dbReference>
<keyword evidence="2 3" id="KW-0040">ANK repeat</keyword>
<dbReference type="PANTHER" id="PTHR24173:SF74">
    <property type="entry name" value="ANKYRIN REPEAT DOMAIN-CONTAINING PROTEIN 16"/>
    <property type="match status" value="1"/>
</dbReference>
<comment type="caution">
    <text evidence="5">The sequence shown here is derived from an EMBL/GenBank/DDBJ whole genome shotgun (WGS) entry which is preliminary data.</text>
</comment>
<dbReference type="InterPro" id="IPR008271">
    <property type="entry name" value="Ser/Thr_kinase_AS"/>
</dbReference>
<feature type="repeat" description="ANK" evidence="3">
    <location>
        <begin position="71"/>
        <end position="103"/>
    </location>
</feature>
<dbReference type="InterPro" id="IPR002110">
    <property type="entry name" value="Ankyrin_rpt"/>
</dbReference>
<proteinExistence type="predicted"/>
<feature type="repeat" description="ANK" evidence="3">
    <location>
        <begin position="170"/>
        <end position="202"/>
    </location>
</feature>
<dbReference type="Pfam" id="PF07714">
    <property type="entry name" value="PK_Tyr_Ser-Thr"/>
    <property type="match status" value="1"/>
</dbReference>
<feature type="repeat" description="ANK" evidence="3">
    <location>
        <begin position="236"/>
        <end position="268"/>
    </location>
</feature>
<feature type="repeat" description="ANK" evidence="3">
    <location>
        <begin position="38"/>
        <end position="70"/>
    </location>
</feature>
<protein>
    <recommendedName>
        <fullName evidence="4">Protein kinase domain-containing protein</fullName>
    </recommendedName>
</protein>
<keyword evidence="1" id="KW-0677">Repeat</keyword>
<dbReference type="SMART" id="SM00220">
    <property type="entry name" value="S_TKc"/>
    <property type="match status" value="1"/>
</dbReference>
<dbReference type="PROSITE" id="PS00108">
    <property type="entry name" value="PROTEIN_KINASE_ST"/>
    <property type="match status" value="1"/>
</dbReference>
<feature type="domain" description="Protein kinase" evidence="4">
    <location>
        <begin position="361"/>
        <end position="613"/>
    </location>
</feature>
<dbReference type="PROSITE" id="PS50297">
    <property type="entry name" value="ANK_REP_REGION"/>
    <property type="match status" value="7"/>
</dbReference>
<feature type="repeat" description="ANK" evidence="3">
    <location>
        <begin position="137"/>
        <end position="169"/>
    </location>
</feature>
<gene>
    <name evidence="5" type="ORF">V7S43_010343</name>
</gene>
<dbReference type="PROSITE" id="PS50088">
    <property type="entry name" value="ANK_REPEAT"/>
    <property type="match status" value="8"/>
</dbReference>
<dbReference type="SUPFAM" id="SSF48403">
    <property type="entry name" value="Ankyrin repeat"/>
    <property type="match status" value="1"/>
</dbReference>
<dbReference type="SUPFAM" id="SSF56112">
    <property type="entry name" value="Protein kinase-like (PK-like)"/>
    <property type="match status" value="1"/>
</dbReference>
<dbReference type="Pfam" id="PF13637">
    <property type="entry name" value="Ank_4"/>
    <property type="match status" value="1"/>
</dbReference>
<evidence type="ECO:0000313" key="5">
    <source>
        <dbReference type="EMBL" id="KAL3664593.1"/>
    </source>
</evidence>
<dbReference type="InterPro" id="IPR011009">
    <property type="entry name" value="Kinase-like_dom_sf"/>
</dbReference>
<dbReference type="PRINTS" id="PR01415">
    <property type="entry name" value="ANKYRIN"/>
</dbReference>
<dbReference type="Pfam" id="PF00023">
    <property type="entry name" value="Ank"/>
    <property type="match status" value="1"/>
</dbReference>
<evidence type="ECO:0000256" key="3">
    <source>
        <dbReference type="PROSITE-ProRule" id="PRU00023"/>
    </source>
</evidence>
<name>A0ABD3FCD3_9STRA</name>
<dbReference type="AlphaFoldDB" id="A0ABD3FCD3"/>
<dbReference type="PROSITE" id="PS50011">
    <property type="entry name" value="PROTEIN_KINASE_DOM"/>
    <property type="match status" value="1"/>
</dbReference>
<evidence type="ECO:0000259" key="4">
    <source>
        <dbReference type="PROSITE" id="PS50011"/>
    </source>
</evidence>
<dbReference type="Gene3D" id="1.25.40.20">
    <property type="entry name" value="Ankyrin repeat-containing domain"/>
    <property type="match status" value="4"/>
</dbReference>
<dbReference type="Gene3D" id="1.10.510.10">
    <property type="entry name" value="Transferase(Phosphotransferase) domain 1"/>
    <property type="match status" value="1"/>
</dbReference>